<keyword evidence="1" id="KW-0812">Transmembrane</keyword>
<keyword evidence="1" id="KW-0472">Membrane</keyword>
<dbReference type="EMBL" id="NMVR01000168">
    <property type="protein sequence ID" value="PJG36505.1"/>
    <property type="molecule type" value="Genomic_DNA"/>
</dbReference>
<proteinExistence type="predicted"/>
<evidence type="ECO:0000256" key="1">
    <source>
        <dbReference type="SAM" id="Phobius"/>
    </source>
</evidence>
<name>A0AAP8GFQ9_9ENTR</name>
<gene>
    <name evidence="2" type="ORF">CGZ54_28000</name>
</gene>
<dbReference type="Proteomes" id="UP000231328">
    <property type="component" value="Unassembled WGS sequence"/>
</dbReference>
<feature type="transmembrane region" description="Helical" evidence="1">
    <location>
        <begin position="12"/>
        <end position="31"/>
    </location>
</feature>
<keyword evidence="1" id="KW-1133">Transmembrane helix</keyword>
<dbReference type="InterPro" id="IPR004740">
    <property type="entry name" value="Nuc_H_symport"/>
</dbReference>
<organism evidence="2 3">
    <name type="scientific">Enterobacter hormaechei</name>
    <dbReference type="NCBI Taxonomy" id="158836"/>
    <lineage>
        <taxon>Bacteria</taxon>
        <taxon>Pseudomonadati</taxon>
        <taxon>Pseudomonadota</taxon>
        <taxon>Gammaproteobacteria</taxon>
        <taxon>Enterobacterales</taxon>
        <taxon>Enterobacteriaceae</taxon>
        <taxon>Enterobacter</taxon>
        <taxon>Enterobacter cloacae complex</taxon>
    </lineage>
</organism>
<protein>
    <recommendedName>
        <fullName evidence="4">MFS transporter</fullName>
    </recommendedName>
</protein>
<dbReference type="GO" id="GO:0016020">
    <property type="term" value="C:membrane"/>
    <property type="evidence" value="ECO:0007669"/>
    <property type="project" value="InterPro"/>
</dbReference>
<comment type="caution">
    <text evidence="2">The sequence shown here is derived from an EMBL/GenBank/DDBJ whole genome shotgun (WGS) entry which is preliminary data.</text>
</comment>
<evidence type="ECO:0000313" key="2">
    <source>
        <dbReference type="EMBL" id="PJG36505.1"/>
    </source>
</evidence>
<feature type="non-terminal residue" evidence="2">
    <location>
        <position position="45"/>
    </location>
</feature>
<dbReference type="AlphaFoldDB" id="A0AAP8GFQ9"/>
<evidence type="ECO:0000313" key="3">
    <source>
        <dbReference type="Proteomes" id="UP000231328"/>
    </source>
</evidence>
<sequence>MNLKLQLKILSFLQFCLWGSWLTTLGSYMFVTLKFDGAAIGAVYS</sequence>
<evidence type="ECO:0008006" key="4">
    <source>
        <dbReference type="Google" id="ProtNLM"/>
    </source>
</evidence>
<accession>A0AAP8GFQ9</accession>
<reference evidence="2 3" key="1">
    <citation type="submission" date="2017-07" db="EMBL/GenBank/DDBJ databases">
        <title>Draft genome sequence of Enterobacter cloacae ST128, a clinical strain coproducing KPC-2 and NDM-1 carbapenemases.</title>
        <authorList>
            <person name="Li X."/>
        </authorList>
    </citation>
    <scope>NUCLEOTIDE SEQUENCE [LARGE SCALE GENOMIC DNA]</scope>
    <source>
        <strain evidence="2 3">HBY</strain>
    </source>
</reference>
<dbReference type="Pfam" id="PF03825">
    <property type="entry name" value="Nuc_H_symport"/>
    <property type="match status" value="1"/>
</dbReference>
<dbReference type="GO" id="GO:0005337">
    <property type="term" value="F:nucleoside transmembrane transporter activity"/>
    <property type="evidence" value="ECO:0007669"/>
    <property type="project" value="InterPro"/>
</dbReference>